<dbReference type="Proteomes" id="UP000724874">
    <property type="component" value="Unassembled WGS sequence"/>
</dbReference>
<feature type="compositionally biased region" description="Basic and acidic residues" evidence="1">
    <location>
        <begin position="1"/>
        <end position="15"/>
    </location>
</feature>
<evidence type="ECO:0000313" key="2">
    <source>
        <dbReference type="EMBL" id="KAF8871532.1"/>
    </source>
</evidence>
<protein>
    <submittedName>
        <fullName evidence="2">Uncharacterized protein</fullName>
    </submittedName>
</protein>
<proteinExistence type="predicted"/>
<feature type="compositionally biased region" description="Basic and acidic residues" evidence="1">
    <location>
        <begin position="65"/>
        <end position="74"/>
    </location>
</feature>
<dbReference type="AlphaFoldDB" id="A0A9P5TEV3"/>
<evidence type="ECO:0000256" key="1">
    <source>
        <dbReference type="SAM" id="MobiDB-lite"/>
    </source>
</evidence>
<reference evidence="2" key="1">
    <citation type="submission" date="2020-11" db="EMBL/GenBank/DDBJ databases">
        <authorList>
            <consortium name="DOE Joint Genome Institute"/>
            <person name="Ahrendt S."/>
            <person name="Riley R."/>
            <person name="Andreopoulos W."/>
            <person name="LaButti K."/>
            <person name="Pangilinan J."/>
            <person name="Ruiz-duenas F.J."/>
            <person name="Barrasa J.M."/>
            <person name="Sanchez-Garcia M."/>
            <person name="Camarero S."/>
            <person name="Miyauchi S."/>
            <person name="Serrano A."/>
            <person name="Linde D."/>
            <person name="Babiker R."/>
            <person name="Drula E."/>
            <person name="Ayuso-Fernandez I."/>
            <person name="Pacheco R."/>
            <person name="Padilla G."/>
            <person name="Ferreira P."/>
            <person name="Barriuso J."/>
            <person name="Kellner H."/>
            <person name="Castanera R."/>
            <person name="Alfaro M."/>
            <person name="Ramirez L."/>
            <person name="Pisabarro A.G."/>
            <person name="Kuo A."/>
            <person name="Tritt A."/>
            <person name="Lipzen A."/>
            <person name="He G."/>
            <person name="Yan M."/>
            <person name="Ng V."/>
            <person name="Cullen D."/>
            <person name="Martin F."/>
            <person name="Rosso M.-N."/>
            <person name="Henrissat B."/>
            <person name="Hibbett D."/>
            <person name="Martinez A.T."/>
            <person name="Grigoriev I.V."/>
        </authorList>
    </citation>
    <scope>NUCLEOTIDE SEQUENCE</scope>
    <source>
        <strain evidence="2">AH 44721</strain>
    </source>
</reference>
<gene>
    <name evidence="2" type="ORF">CPB84DRAFT_1830066</name>
</gene>
<evidence type="ECO:0000313" key="3">
    <source>
        <dbReference type="Proteomes" id="UP000724874"/>
    </source>
</evidence>
<accession>A0A9P5TEV3</accession>
<comment type="caution">
    <text evidence="2">The sequence shown here is derived from an EMBL/GenBank/DDBJ whole genome shotgun (WGS) entry which is preliminary data.</text>
</comment>
<dbReference type="OrthoDB" id="529205at2759"/>
<dbReference type="EMBL" id="JADNYJ010000301">
    <property type="protein sequence ID" value="KAF8871532.1"/>
    <property type="molecule type" value="Genomic_DNA"/>
</dbReference>
<name>A0A9P5TEV3_GYMJU</name>
<keyword evidence="3" id="KW-1185">Reference proteome</keyword>
<feature type="region of interest" description="Disordered" evidence="1">
    <location>
        <begin position="1"/>
        <end position="109"/>
    </location>
</feature>
<organism evidence="2 3">
    <name type="scientific">Gymnopilus junonius</name>
    <name type="common">Spectacular rustgill mushroom</name>
    <name type="synonym">Gymnopilus spectabilis subsp. junonius</name>
    <dbReference type="NCBI Taxonomy" id="109634"/>
    <lineage>
        <taxon>Eukaryota</taxon>
        <taxon>Fungi</taxon>
        <taxon>Dikarya</taxon>
        <taxon>Basidiomycota</taxon>
        <taxon>Agaricomycotina</taxon>
        <taxon>Agaricomycetes</taxon>
        <taxon>Agaricomycetidae</taxon>
        <taxon>Agaricales</taxon>
        <taxon>Agaricineae</taxon>
        <taxon>Hymenogastraceae</taxon>
        <taxon>Gymnopilus</taxon>
    </lineage>
</organism>
<sequence>MHDNDPEVLQKEKNRVLSRNINDKTSAPHENAPGWNESLASASEAAVKADKSPGSPGELQSKTVEYMRARRVEEGDGSASTTAYYSRDEVKGPLSGAQGKEEVGDATEDSILKKLKELKGKVKADRGEA</sequence>